<protein>
    <submittedName>
        <fullName evidence="1">Uncharacterized protein</fullName>
    </submittedName>
</protein>
<reference evidence="1" key="1">
    <citation type="submission" date="2019-01" db="EMBL/GenBank/DDBJ databases">
        <title>Salmonella strain 1423 plasmid sequences.</title>
        <authorList>
            <person name="Chen K."/>
            <person name="Chen S."/>
        </authorList>
    </citation>
    <scope>NUCLEOTIDE SEQUENCE</scope>
    <source>
        <strain evidence="1">Sa1423</strain>
        <plasmid evidence="1">pSa1423-160k</plasmid>
    </source>
</reference>
<evidence type="ECO:0000313" key="1">
    <source>
        <dbReference type="EMBL" id="QBM91531.1"/>
    </source>
</evidence>
<accession>A0A482ETT1</accession>
<geneLocation type="plasmid" evidence="1">
    <name>pSa1423-160k</name>
</geneLocation>
<name>A0A482ETT1_SALSP</name>
<gene>
    <name evidence="1" type="ORF">NNIBIDOC_00205</name>
</gene>
<sequence length="71" mass="8607">MSQPCQRYRIPPIHMSFNPEGYVASFHRGLISFMNAFNRMSEAEHRKRWYHPKMGQFRVIGWGGMMTSWWR</sequence>
<organism evidence="1">
    <name type="scientific">Salmonella sp</name>
    <dbReference type="NCBI Taxonomy" id="599"/>
    <lineage>
        <taxon>Bacteria</taxon>
        <taxon>Pseudomonadati</taxon>
        <taxon>Pseudomonadota</taxon>
        <taxon>Gammaproteobacteria</taxon>
        <taxon>Enterobacterales</taxon>
        <taxon>Enterobacteriaceae</taxon>
        <taxon>Salmonella</taxon>
    </lineage>
</organism>
<proteinExistence type="predicted"/>
<keyword evidence="1" id="KW-0614">Plasmid</keyword>
<dbReference type="AlphaFoldDB" id="A0A482ETT1"/>
<dbReference type="EMBL" id="MK356558">
    <property type="protein sequence ID" value="QBM91531.1"/>
    <property type="molecule type" value="Genomic_DNA"/>
</dbReference>